<evidence type="ECO:0000259" key="2">
    <source>
        <dbReference type="Pfam" id="PF13399"/>
    </source>
</evidence>
<feature type="domain" description="LytR/CpsA/Psr regulator C-terminal" evidence="2">
    <location>
        <begin position="113"/>
        <end position="196"/>
    </location>
</feature>
<feature type="compositionally biased region" description="Low complexity" evidence="1">
    <location>
        <begin position="58"/>
        <end position="68"/>
    </location>
</feature>
<dbReference type="Pfam" id="PF13399">
    <property type="entry name" value="LytR_C"/>
    <property type="match status" value="1"/>
</dbReference>
<proteinExistence type="predicted"/>
<dbReference type="PROSITE" id="PS51257">
    <property type="entry name" value="PROKAR_LIPOPROTEIN"/>
    <property type="match status" value="1"/>
</dbReference>
<comment type="caution">
    <text evidence="3">The sequence shown here is derived from an EMBL/GenBank/DDBJ whole genome shotgun (WGS) entry which is preliminary data.</text>
</comment>
<evidence type="ECO:0000313" key="4">
    <source>
        <dbReference type="Proteomes" id="UP000223596"/>
    </source>
</evidence>
<dbReference type="InterPro" id="IPR027381">
    <property type="entry name" value="LytR/CpsA/Psr_C"/>
</dbReference>
<reference evidence="3 4" key="1">
    <citation type="submission" date="2017-09" db="EMBL/GenBank/DDBJ databases">
        <title>Evaluation of Pacific Biosciences Sequencing Technology to Finishing C. thermocellum Genome Sequences.</title>
        <authorList>
            <person name="Brown S."/>
        </authorList>
    </citation>
    <scope>NUCLEOTIDE SEQUENCE [LARGE SCALE GENOMIC DNA]</scope>
    <source>
        <strain evidence="3 4">AD2</strain>
    </source>
</reference>
<sequence>MAKKKVRRKKKNRGSGFFSVVLFLLLAAGCYFYFFKNSSVEVDNNFDALMARIMKTETTPAATSPSPAVNTAESTPGVEPVTSASAEKLSTESPQETENIQETPVVIQQKGASIHVINYTGQKNLGEEIRTTLENYGFVVSSGNGSSLKHVSSAIIEKKENVSGEELGNLLNIKRIRKEIDPSSRFDFIIILGDDFNP</sequence>
<evidence type="ECO:0000313" key="3">
    <source>
        <dbReference type="EMBL" id="PFH02295.1"/>
    </source>
</evidence>
<gene>
    <name evidence="3" type="ORF">M972_111063</name>
</gene>
<name>A0AB36TGH1_ACETH</name>
<accession>A0AB36TGH1</accession>
<feature type="region of interest" description="Disordered" evidence="1">
    <location>
        <begin position="58"/>
        <end position="100"/>
    </location>
</feature>
<feature type="compositionally biased region" description="Polar residues" evidence="1">
    <location>
        <begin position="91"/>
        <end position="100"/>
    </location>
</feature>
<protein>
    <submittedName>
        <fullName evidence="3">LytR cell envelope-related transcriptional attenuator</fullName>
    </submittedName>
</protein>
<organism evidence="3 4">
    <name type="scientific">Acetivibrio thermocellus AD2</name>
    <dbReference type="NCBI Taxonomy" id="1138384"/>
    <lineage>
        <taxon>Bacteria</taxon>
        <taxon>Bacillati</taxon>
        <taxon>Bacillota</taxon>
        <taxon>Clostridia</taxon>
        <taxon>Eubacteriales</taxon>
        <taxon>Oscillospiraceae</taxon>
        <taxon>Acetivibrio</taxon>
    </lineage>
</organism>
<dbReference type="Proteomes" id="UP000223596">
    <property type="component" value="Unassembled WGS sequence"/>
</dbReference>
<dbReference type="RefSeq" id="WP_003517438.1">
    <property type="nucleotide sequence ID" value="NZ_CP013828.1"/>
</dbReference>
<dbReference type="EMBL" id="PDBW01000001">
    <property type="protein sequence ID" value="PFH02295.1"/>
    <property type="molecule type" value="Genomic_DNA"/>
</dbReference>
<evidence type="ECO:0000256" key="1">
    <source>
        <dbReference type="SAM" id="MobiDB-lite"/>
    </source>
</evidence>
<dbReference type="AlphaFoldDB" id="A0AB36TGH1"/>